<dbReference type="InterPro" id="IPR007657">
    <property type="entry name" value="Glycosyltransferase_61"/>
</dbReference>
<keyword evidence="1" id="KW-0732">Signal</keyword>
<name>A0A1D1XS60_9ARAE</name>
<dbReference type="PANTHER" id="PTHR20961:SF108">
    <property type="entry name" value="GLYCOSYLTRANSFERASE"/>
    <property type="match status" value="1"/>
</dbReference>
<dbReference type="PANTHER" id="PTHR20961">
    <property type="entry name" value="GLYCOSYLTRANSFERASE"/>
    <property type="match status" value="1"/>
</dbReference>
<organism evidence="2">
    <name type="scientific">Anthurium amnicola</name>
    <dbReference type="NCBI Taxonomy" id="1678845"/>
    <lineage>
        <taxon>Eukaryota</taxon>
        <taxon>Viridiplantae</taxon>
        <taxon>Streptophyta</taxon>
        <taxon>Embryophyta</taxon>
        <taxon>Tracheophyta</taxon>
        <taxon>Spermatophyta</taxon>
        <taxon>Magnoliopsida</taxon>
        <taxon>Liliopsida</taxon>
        <taxon>Araceae</taxon>
        <taxon>Pothoideae</taxon>
        <taxon>Potheae</taxon>
        <taxon>Anthurium</taxon>
    </lineage>
</organism>
<evidence type="ECO:0000313" key="2">
    <source>
        <dbReference type="EMBL" id="JAT45206.1"/>
    </source>
</evidence>
<feature type="non-terminal residue" evidence="2">
    <location>
        <position position="321"/>
    </location>
</feature>
<dbReference type="AlphaFoldDB" id="A0A1D1XS60"/>
<protein>
    <submittedName>
        <fullName evidence="2">Uncharacterized protein</fullName>
    </submittedName>
</protein>
<dbReference type="GO" id="GO:0016757">
    <property type="term" value="F:glycosyltransferase activity"/>
    <property type="evidence" value="ECO:0007669"/>
    <property type="project" value="InterPro"/>
</dbReference>
<reference evidence="2" key="1">
    <citation type="submission" date="2015-07" db="EMBL/GenBank/DDBJ databases">
        <title>Transcriptome Assembly of Anthurium amnicola.</title>
        <authorList>
            <person name="Suzuki J."/>
        </authorList>
    </citation>
    <scope>NUCLEOTIDE SEQUENCE</scope>
</reference>
<gene>
    <name evidence="2" type="ORF">g.85507</name>
</gene>
<sequence>MAKGSRRLALGMLLLPLVYAAVLRLNVSPPLHLGRFYLLHGGPASVSIRSDGAGEGGLEHARMIMRRLVRGEAARRELRQNGVACVTSDRESNFCVTTRSVRIVAGPSLSPSVYLTAATAHNFSIRPYPRKTDPLAMSRTAPVHIVSGGAAPPCDVVHGTPAVVFSTGGFAGNFFHDVNEVLIPLFLTAGGFRRSTLVVTDHEHYWLSKYRPLLEHLAGDGHDNHHGGIVVASPSSRGSSAAEQRVVVHCFPAGVVGLKYHGNLVCDATAAPGGVTVRHFRRFLRDALALPSPARGAGEEKPLLVMLSRRKSRAVLNEEAA</sequence>
<proteinExistence type="predicted"/>
<feature type="chain" id="PRO_5008899672" evidence="1">
    <location>
        <begin position="21"/>
        <end position="321"/>
    </location>
</feature>
<evidence type="ECO:0000256" key="1">
    <source>
        <dbReference type="SAM" id="SignalP"/>
    </source>
</evidence>
<dbReference type="EMBL" id="GDJX01022730">
    <property type="protein sequence ID" value="JAT45206.1"/>
    <property type="molecule type" value="Transcribed_RNA"/>
</dbReference>
<feature type="signal peptide" evidence="1">
    <location>
        <begin position="1"/>
        <end position="20"/>
    </location>
</feature>
<accession>A0A1D1XS60</accession>